<dbReference type="Pfam" id="PF13561">
    <property type="entry name" value="adh_short_C2"/>
    <property type="match status" value="1"/>
</dbReference>
<accession>A0ABS8BYD9</accession>
<dbReference type="InterPro" id="IPR020904">
    <property type="entry name" value="Sc_DH/Rdtase_CS"/>
</dbReference>
<comment type="caution">
    <text evidence="4">The sequence shown here is derived from an EMBL/GenBank/DDBJ whole genome shotgun (WGS) entry which is preliminary data.</text>
</comment>
<proteinExistence type="inferred from homology"/>
<comment type="similarity">
    <text evidence="1">Belongs to the short-chain dehydrogenases/reductases (SDR) family.</text>
</comment>
<dbReference type="EMBL" id="JAJATZ010000011">
    <property type="protein sequence ID" value="MCB5200752.1"/>
    <property type="molecule type" value="Genomic_DNA"/>
</dbReference>
<keyword evidence="2" id="KW-0560">Oxidoreductase</keyword>
<dbReference type="PRINTS" id="PR00081">
    <property type="entry name" value="GDHRDH"/>
</dbReference>
<dbReference type="PANTHER" id="PTHR43477:SF4">
    <property type="entry name" value="DEHYDROGENASE_REDUCTASE SDR FAMILY MEMBER 6"/>
    <property type="match status" value="1"/>
</dbReference>
<dbReference type="InterPro" id="IPR036291">
    <property type="entry name" value="NAD(P)-bd_dom_sf"/>
</dbReference>
<dbReference type="PRINTS" id="PR00080">
    <property type="entry name" value="SDRFAMILY"/>
</dbReference>
<organism evidence="4 5">
    <name type="scientific">Loktanella gaetbuli</name>
    <dbReference type="NCBI Taxonomy" id="2881335"/>
    <lineage>
        <taxon>Bacteria</taxon>
        <taxon>Pseudomonadati</taxon>
        <taxon>Pseudomonadota</taxon>
        <taxon>Alphaproteobacteria</taxon>
        <taxon>Rhodobacterales</taxon>
        <taxon>Roseobacteraceae</taxon>
        <taxon>Loktanella</taxon>
    </lineage>
</organism>
<dbReference type="InterPro" id="IPR002347">
    <property type="entry name" value="SDR_fam"/>
</dbReference>
<sequence>MMGRLDGKRVLVTAAGQGIGRASAIAMAAEGATVFASDVNPGLLADLDGITALALDVRDDASVRAGVAQARPDVLFNCAGIVPHGSVLTATDDDWAATFDLNVTSMFRTIRAALPGMLDRGAGSIVNMSSACSSIIGAPDRFIYGTTKAAVIGLTKSVAVDYITRGVRCNCICPGTVDSPSWQDRVTALGAELGSRDAALDRFVQRQPMGRVATAQEIAALVVYLASDESAFTTGQPHVIDGGWSG</sequence>
<dbReference type="SUPFAM" id="SSF51735">
    <property type="entry name" value="NAD(P)-binding Rossmann-fold domains"/>
    <property type="match status" value="1"/>
</dbReference>
<evidence type="ECO:0000256" key="1">
    <source>
        <dbReference type="ARBA" id="ARBA00006484"/>
    </source>
</evidence>
<dbReference type="PROSITE" id="PS00061">
    <property type="entry name" value="ADH_SHORT"/>
    <property type="match status" value="1"/>
</dbReference>
<evidence type="ECO:0000256" key="3">
    <source>
        <dbReference type="ARBA" id="ARBA00023027"/>
    </source>
</evidence>
<reference evidence="4" key="1">
    <citation type="submission" date="2021-10" db="EMBL/GenBank/DDBJ databases">
        <title>Loktanella gaetbuli sp. nov., isolated from a tidal flat.</title>
        <authorList>
            <person name="Park S."/>
            <person name="Yoon J.-H."/>
        </authorList>
    </citation>
    <scope>NUCLEOTIDE SEQUENCE</scope>
    <source>
        <strain evidence="4">TSTF-M6</strain>
    </source>
</reference>
<dbReference type="InterPro" id="IPR051122">
    <property type="entry name" value="SDR_DHRS6-like"/>
</dbReference>
<evidence type="ECO:0000313" key="4">
    <source>
        <dbReference type="EMBL" id="MCB5200752.1"/>
    </source>
</evidence>
<evidence type="ECO:0000313" key="5">
    <source>
        <dbReference type="Proteomes" id="UP001138961"/>
    </source>
</evidence>
<keyword evidence="5" id="KW-1185">Reference proteome</keyword>
<protein>
    <submittedName>
        <fullName evidence="4">SDR family oxidoreductase</fullName>
    </submittedName>
</protein>
<name>A0ABS8BYD9_9RHOB</name>
<dbReference type="Proteomes" id="UP001138961">
    <property type="component" value="Unassembled WGS sequence"/>
</dbReference>
<dbReference type="Gene3D" id="3.40.50.720">
    <property type="entry name" value="NAD(P)-binding Rossmann-like Domain"/>
    <property type="match status" value="1"/>
</dbReference>
<evidence type="ECO:0000256" key="2">
    <source>
        <dbReference type="ARBA" id="ARBA00023002"/>
    </source>
</evidence>
<dbReference type="PANTHER" id="PTHR43477">
    <property type="entry name" value="DIHYDROANTICAPSIN 7-DEHYDROGENASE"/>
    <property type="match status" value="1"/>
</dbReference>
<keyword evidence="3" id="KW-0520">NAD</keyword>
<gene>
    <name evidence="4" type="ORF">LGQ03_16060</name>
</gene>